<dbReference type="Proteomes" id="UP001236806">
    <property type="component" value="Unassembled WGS sequence"/>
</dbReference>
<evidence type="ECO:0000256" key="4">
    <source>
        <dbReference type="ARBA" id="ARBA00022490"/>
    </source>
</evidence>
<keyword evidence="6" id="KW-0479">Metal-binding</keyword>
<gene>
    <name evidence="13" type="ORF">QFZ36_001210</name>
</gene>
<dbReference type="PANTHER" id="PTHR33540:SF2">
    <property type="entry name" value="TRNA THREONYLCARBAMOYLADENOSINE BIOSYNTHESIS PROTEIN TSAE"/>
    <property type="match status" value="1"/>
</dbReference>
<dbReference type="Pfam" id="PF02367">
    <property type="entry name" value="TsaE"/>
    <property type="match status" value="1"/>
</dbReference>
<keyword evidence="14" id="KW-1185">Reference proteome</keyword>
<evidence type="ECO:0000313" key="14">
    <source>
        <dbReference type="Proteomes" id="UP001236806"/>
    </source>
</evidence>
<name>A0ABU0PI66_9MICC</name>
<keyword evidence="4" id="KW-0963">Cytoplasm</keyword>
<dbReference type="Gene3D" id="3.40.50.300">
    <property type="entry name" value="P-loop containing nucleotide triphosphate hydrolases"/>
    <property type="match status" value="1"/>
</dbReference>
<proteinExistence type="inferred from homology"/>
<evidence type="ECO:0000256" key="7">
    <source>
        <dbReference type="ARBA" id="ARBA00022741"/>
    </source>
</evidence>
<accession>A0ABU0PI66</accession>
<dbReference type="InterPro" id="IPR003442">
    <property type="entry name" value="T6A_TsaE"/>
</dbReference>
<evidence type="ECO:0000256" key="2">
    <source>
        <dbReference type="ARBA" id="ARBA00007599"/>
    </source>
</evidence>
<evidence type="ECO:0000256" key="9">
    <source>
        <dbReference type="ARBA" id="ARBA00022842"/>
    </source>
</evidence>
<dbReference type="RefSeq" id="WP_306634727.1">
    <property type="nucleotide sequence ID" value="NZ_JAUSXB010000001.1"/>
</dbReference>
<evidence type="ECO:0000256" key="1">
    <source>
        <dbReference type="ARBA" id="ARBA00004496"/>
    </source>
</evidence>
<protein>
    <recommendedName>
        <fullName evidence="3">tRNA threonylcarbamoyladenosine biosynthesis protein TsaE</fullName>
    </recommendedName>
    <alternativeName>
        <fullName evidence="11">t(6)A37 threonylcarbamoyladenosine biosynthesis protein TsaE</fullName>
    </alternativeName>
</protein>
<evidence type="ECO:0000256" key="6">
    <source>
        <dbReference type="ARBA" id="ARBA00022723"/>
    </source>
</evidence>
<comment type="similarity">
    <text evidence="2">Belongs to the TsaE family.</text>
</comment>
<dbReference type="PANTHER" id="PTHR33540">
    <property type="entry name" value="TRNA THREONYLCARBAMOYLADENOSINE BIOSYNTHESIS PROTEIN TSAE"/>
    <property type="match status" value="1"/>
</dbReference>
<organism evidence="13 14">
    <name type="scientific">Pseudarthrobacter siccitolerans</name>
    <dbReference type="NCBI Taxonomy" id="861266"/>
    <lineage>
        <taxon>Bacteria</taxon>
        <taxon>Bacillati</taxon>
        <taxon>Actinomycetota</taxon>
        <taxon>Actinomycetes</taxon>
        <taxon>Micrococcales</taxon>
        <taxon>Micrococcaceae</taxon>
        <taxon>Pseudarthrobacter</taxon>
    </lineage>
</organism>
<evidence type="ECO:0000256" key="11">
    <source>
        <dbReference type="ARBA" id="ARBA00032441"/>
    </source>
</evidence>
<comment type="caution">
    <text evidence="13">The sequence shown here is derived from an EMBL/GenBank/DDBJ whole genome shotgun (WGS) entry which is preliminary data.</text>
</comment>
<evidence type="ECO:0000313" key="13">
    <source>
        <dbReference type="EMBL" id="MDQ0673649.1"/>
    </source>
</evidence>
<evidence type="ECO:0000256" key="10">
    <source>
        <dbReference type="ARBA" id="ARBA00024908"/>
    </source>
</evidence>
<comment type="subcellular location">
    <subcellularLocation>
        <location evidence="1">Cytoplasm</location>
    </subcellularLocation>
</comment>
<dbReference type="InterPro" id="IPR027417">
    <property type="entry name" value="P-loop_NTPase"/>
</dbReference>
<keyword evidence="5" id="KW-0819">tRNA processing</keyword>
<keyword evidence="8" id="KW-0067">ATP-binding</keyword>
<evidence type="ECO:0000256" key="3">
    <source>
        <dbReference type="ARBA" id="ARBA00019010"/>
    </source>
</evidence>
<evidence type="ECO:0000256" key="8">
    <source>
        <dbReference type="ARBA" id="ARBA00022840"/>
    </source>
</evidence>
<reference evidence="13 14" key="1">
    <citation type="submission" date="2023-07" db="EMBL/GenBank/DDBJ databases">
        <title>Comparative genomics of wheat-associated soil bacteria to identify genetic determinants of phenazine resistance.</title>
        <authorList>
            <person name="Mouncey N."/>
        </authorList>
    </citation>
    <scope>NUCLEOTIDE SEQUENCE [LARGE SCALE GENOMIC DNA]</scope>
    <source>
        <strain evidence="13 14">W1I3</strain>
    </source>
</reference>
<dbReference type="SUPFAM" id="SSF52540">
    <property type="entry name" value="P-loop containing nucleoside triphosphate hydrolases"/>
    <property type="match status" value="1"/>
</dbReference>
<feature type="region of interest" description="Disordered" evidence="12">
    <location>
        <begin position="196"/>
        <end position="218"/>
    </location>
</feature>
<sequence>MSASNQPAGDSAEVRPNWEKTLTATTAEQTHNLGVRLAGVLEAGDLLVLSGELGAGKTTFTQGLGEGLGVRSGVISPTFVLVRIHPNLPDGPRPGGPDLVHVDAYRLGSAAEIDDIDLENTLDSSVTVVEWGHDRVEHLSESRLEIDLQRTIGLQATGLQTNGLSGYGPGGSAGSGETTGTLDFENEDTDEPRTIVLRGYGPRWPGVPEPVATFEGKS</sequence>
<keyword evidence="7" id="KW-0547">Nucleotide-binding</keyword>
<dbReference type="NCBIfam" id="TIGR00150">
    <property type="entry name" value="T6A_YjeE"/>
    <property type="match status" value="1"/>
</dbReference>
<keyword evidence="9" id="KW-0460">Magnesium</keyword>
<evidence type="ECO:0000256" key="5">
    <source>
        <dbReference type="ARBA" id="ARBA00022694"/>
    </source>
</evidence>
<evidence type="ECO:0000256" key="12">
    <source>
        <dbReference type="SAM" id="MobiDB-lite"/>
    </source>
</evidence>
<comment type="function">
    <text evidence="10">Required for the formation of a threonylcarbamoyl group on adenosine at position 37 (t(6)A37) in tRNAs that read codons beginning with adenine. Is involved in the transfer of the threonylcarbamoyl moiety of threonylcarbamoyl-AMP (TC-AMP) to the N6 group of A37, together with TsaD and TsaB. TsaE seems to play an indirect role in the t(6)A biosynthesis pathway, possibly in regulating the core enzymatic function of TsaD.</text>
</comment>
<dbReference type="EMBL" id="JAUSXB010000001">
    <property type="protein sequence ID" value="MDQ0673649.1"/>
    <property type="molecule type" value="Genomic_DNA"/>
</dbReference>